<dbReference type="EMBL" id="LAPT01000055">
    <property type="protein sequence ID" value="PXF31038.1"/>
    <property type="molecule type" value="Genomic_DNA"/>
</dbReference>
<sequence length="138" mass="14871">MSALIVSSPIAMARDTKHMLPLASAMQSADFKTKLDPSIQLYFGNQKHGQVTKQLLEGVVTNKKTNAVGKTDEAACQWALLSALISLQDRAKKEGGNAIVNIHSYYKKNEVNSPSEFECHAGGIMAGVALKGDIVKLK</sequence>
<keyword evidence="2" id="KW-1185">Reference proteome</keyword>
<protein>
    <submittedName>
        <fullName evidence="1">Excinuclease ATPase subunit</fullName>
    </submittedName>
</protein>
<gene>
    <name evidence="1" type="ORF">WH50_12060</name>
</gene>
<proteinExistence type="predicted"/>
<evidence type="ECO:0000313" key="2">
    <source>
        <dbReference type="Proteomes" id="UP000248090"/>
    </source>
</evidence>
<reference evidence="1 2" key="1">
    <citation type="submission" date="2015-03" db="EMBL/GenBank/DDBJ databases">
        <authorList>
            <person name="Krishnan R."/>
            <person name="Midha S."/>
            <person name="Patil P.B."/>
            <person name="Rameshkumar N."/>
        </authorList>
    </citation>
    <scope>NUCLEOTIDE SEQUENCE [LARGE SCALE GENOMIC DNA]</scope>
    <source>
        <strain evidence="1 2">L1E11</strain>
    </source>
</reference>
<name>A0ABX5M026_9GAMM</name>
<accession>A0ABX5M026</accession>
<dbReference type="Proteomes" id="UP000248090">
    <property type="component" value="Unassembled WGS sequence"/>
</dbReference>
<comment type="caution">
    <text evidence="1">The sequence shown here is derived from an EMBL/GenBank/DDBJ whole genome shotgun (WGS) entry which is preliminary data.</text>
</comment>
<evidence type="ECO:0000313" key="1">
    <source>
        <dbReference type="EMBL" id="PXF31038.1"/>
    </source>
</evidence>
<organism evidence="1 2">
    <name type="scientific">Pokkaliibacter plantistimulans</name>
    <dbReference type="NCBI Taxonomy" id="1635171"/>
    <lineage>
        <taxon>Bacteria</taxon>
        <taxon>Pseudomonadati</taxon>
        <taxon>Pseudomonadota</taxon>
        <taxon>Gammaproteobacteria</taxon>
        <taxon>Oceanospirillales</taxon>
        <taxon>Balneatrichaceae</taxon>
        <taxon>Pokkaliibacter</taxon>
    </lineage>
</organism>